<dbReference type="GO" id="GO:0045892">
    <property type="term" value="P:negative regulation of DNA-templated transcription"/>
    <property type="evidence" value="ECO:0007669"/>
    <property type="project" value="InterPro"/>
</dbReference>
<accession>A0AAV3RFI7</accession>
<evidence type="ECO:0000256" key="3">
    <source>
        <dbReference type="ARBA" id="ARBA00023015"/>
    </source>
</evidence>
<keyword evidence="2" id="KW-0678">Repressor</keyword>
<evidence type="ECO:0000259" key="6">
    <source>
        <dbReference type="PROSITE" id="PS51754"/>
    </source>
</evidence>
<dbReference type="Proteomes" id="UP001454036">
    <property type="component" value="Unassembled WGS sequence"/>
</dbReference>
<dbReference type="PANTHER" id="PTHR34042:SF1">
    <property type="entry name" value="TRANSCRIPTION REPRESSOR OFP17"/>
    <property type="match status" value="1"/>
</dbReference>
<dbReference type="PROSITE" id="PS51754">
    <property type="entry name" value="OVATE"/>
    <property type="match status" value="1"/>
</dbReference>
<dbReference type="PANTHER" id="PTHR34042">
    <property type="entry name" value="TRANSCRIPTION REPRESSOR OFP17"/>
    <property type="match status" value="1"/>
</dbReference>
<sequence length="196" mass="23071">MKALVPSGCFNFKFRNRCKKIVQCFKFKLRKTFFIRRLYFRLPKRHESRTKPKTKRRVAKLLSSLLSSLRQSQEEMDHVGGLKSWHEVVYPKAPFPSPMTPAYVKLNAVTKESLYQDDEVEDACRSFENYLVDMIMEDGKVKDLRDVEELLYCWKNLTCPVFTDLVSRFYGELCKDFYSNTSDYSSSGSNSTKQYK</sequence>
<reference evidence="7 8" key="1">
    <citation type="submission" date="2024-01" db="EMBL/GenBank/DDBJ databases">
        <title>The complete chloroplast genome sequence of Lithospermum erythrorhizon: insights into the phylogenetic relationship among Boraginaceae species and the maternal lineages of purple gromwells.</title>
        <authorList>
            <person name="Okada T."/>
            <person name="Watanabe K."/>
        </authorList>
    </citation>
    <scope>NUCLEOTIDE SEQUENCE [LARGE SCALE GENOMIC DNA]</scope>
</reference>
<gene>
    <name evidence="7" type="ORF">LIER_27471</name>
</gene>
<keyword evidence="5" id="KW-0539">Nucleus</keyword>
<dbReference type="EMBL" id="BAABME010008857">
    <property type="protein sequence ID" value="GAA0173983.1"/>
    <property type="molecule type" value="Genomic_DNA"/>
</dbReference>
<evidence type="ECO:0000256" key="4">
    <source>
        <dbReference type="ARBA" id="ARBA00023163"/>
    </source>
</evidence>
<organism evidence="7 8">
    <name type="scientific">Lithospermum erythrorhizon</name>
    <name type="common">Purple gromwell</name>
    <name type="synonym">Lithospermum officinale var. erythrorhizon</name>
    <dbReference type="NCBI Taxonomy" id="34254"/>
    <lineage>
        <taxon>Eukaryota</taxon>
        <taxon>Viridiplantae</taxon>
        <taxon>Streptophyta</taxon>
        <taxon>Embryophyta</taxon>
        <taxon>Tracheophyta</taxon>
        <taxon>Spermatophyta</taxon>
        <taxon>Magnoliopsida</taxon>
        <taxon>eudicotyledons</taxon>
        <taxon>Gunneridae</taxon>
        <taxon>Pentapetalae</taxon>
        <taxon>asterids</taxon>
        <taxon>lamiids</taxon>
        <taxon>Boraginales</taxon>
        <taxon>Boraginaceae</taxon>
        <taxon>Boraginoideae</taxon>
        <taxon>Lithospermeae</taxon>
        <taxon>Lithospermum</taxon>
    </lineage>
</organism>
<proteinExistence type="predicted"/>
<evidence type="ECO:0000256" key="1">
    <source>
        <dbReference type="ARBA" id="ARBA00004123"/>
    </source>
</evidence>
<evidence type="ECO:0000313" key="7">
    <source>
        <dbReference type="EMBL" id="GAA0173983.1"/>
    </source>
</evidence>
<comment type="subcellular location">
    <subcellularLocation>
        <location evidence="1">Nucleus</location>
    </subcellularLocation>
</comment>
<dbReference type="InterPro" id="IPR006458">
    <property type="entry name" value="Ovate_C"/>
</dbReference>
<dbReference type="AlphaFoldDB" id="A0AAV3RFI7"/>
<evidence type="ECO:0000256" key="5">
    <source>
        <dbReference type="ARBA" id="ARBA00023242"/>
    </source>
</evidence>
<evidence type="ECO:0000313" key="8">
    <source>
        <dbReference type="Proteomes" id="UP001454036"/>
    </source>
</evidence>
<keyword evidence="4" id="KW-0804">Transcription</keyword>
<keyword evidence="3" id="KW-0805">Transcription regulation</keyword>
<feature type="domain" description="OVATE" evidence="6">
    <location>
        <begin position="116"/>
        <end position="176"/>
    </location>
</feature>
<protein>
    <recommendedName>
        <fullName evidence="6">OVATE domain-containing protein</fullName>
    </recommendedName>
</protein>
<name>A0AAV3RFI7_LITER</name>
<evidence type="ECO:0000256" key="2">
    <source>
        <dbReference type="ARBA" id="ARBA00022491"/>
    </source>
</evidence>
<dbReference type="InterPro" id="IPR044686">
    <property type="entry name" value="OFP17"/>
</dbReference>
<keyword evidence="8" id="KW-1185">Reference proteome</keyword>
<comment type="caution">
    <text evidence="7">The sequence shown here is derived from an EMBL/GenBank/DDBJ whole genome shotgun (WGS) entry which is preliminary data.</text>
</comment>
<dbReference type="GO" id="GO:0005634">
    <property type="term" value="C:nucleus"/>
    <property type="evidence" value="ECO:0007669"/>
    <property type="project" value="UniProtKB-SubCell"/>
</dbReference>